<gene>
    <name evidence="2" type="ORF">Ssi02_17480</name>
</gene>
<evidence type="ECO:0000256" key="1">
    <source>
        <dbReference type="SAM" id="MobiDB-lite"/>
    </source>
</evidence>
<keyword evidence="3" id="KW-1185">Reference proteome</keyword>
<evidence type="ECO:0000313" key="3">
    <source>
        <dbReference type="Proteomes" id="UP000606172"/>
    </source>
</evidence>
<reference evidence="2" key="1">
    <citation type="submission" date="2021-01" db="EMBL/GenBank/DDBJ databases">
        <title>Whole genome shotgun sequence of Sinosporangium siamense NBRC 109515.</title>
        <authorList>
            <person name="Komaki H."/>
            <person name="Tamura T."/>
        </authorList>
    </citation>
    <scope>NUCLEOTIDE SEQUENCE</scope>
    <source>
        <strain evidence="2">NBRC 109515</strain>
    </source>
</reference>
<evidence type="ECO:0000313" key="2">
    <source>
        <dbReference type="EMBL" id="GII91517.1"/>
    </source>
</evidence>
<comment type="caution">
    <text evidence="2">The sequence shown here is derived from an EMBL/GenBank/DDBJ whole genome shotgun (WGS) entry which is preliminary data.</text>
</comment>
<dbReference type="AlphaFoldDB" id="A0A919V6Y6"/>
<protein>
    <submittedName>
        <fullName evidence="2">Uncharacterized protein</fullName>
    </submittedName>
</protein>
<dbReference type="EMBL" id="BOOW01000010">
    <property type="protein sequence ID" value="GII91517.1"/>
    <property type="molecule type" value="Genomic_DNA"/>
</dbReference>
<name>A0A919V6Y6_9ACTN</name>
<accession>A0A919V6Y6</accession>
<proteinExistence type="predicted"/>
<feature type="region of interest" description="Disordered" evidence="1">
    <location>
        <begin position="34"/>
        <end position="64"/>
    </location>
</feature>
<organism evidence="2 3">
    <name type="scientific">Sinosporangium siamense</name>
    <dbReference type="NCBI Taxonomy" id="1367973"/>
    <lineage>
        <taxon>Bacteria</taxon>
        <taxon>Bacillati</taxon>
        <taxon>Actinomycetota</taxon>
        <taxon>Actinomycetes</taxon>
        <taxon>Streptosporangiales</taxon>
        <taxon>Streptosporangiaceae</taxon>
        <taxon>Sinosporangium</taxon>
    </lineage>
</organism>
<sequence>MALVPRRRSWERIASEEWPLSAVSRSGVVRGPALVQGRQREAPVRGQPVGGGAGVSRAAVGESQGGCDRVERGAADRVRGGEVCGHGQAAGFADQVEFGGESSPGPAGRLTPLIVGVRG</sequence>
<dbReference type="Proteomes" id="UP000606172">
    <property type="component" value="Unassembled WGS sequence"/>
</dbReference>